<name>A0ABQ9GH97_9NEOP</name>
<organism evidence="2 3">
    <name type="scientific">Dryococelus australis</name>
    <dbReference type="NCBI Taxonomy" id="614101"/>
    <lineage>
        <taxon>Eukaryota</taxon>
        <taxon>Metazoa</taxon>
        <taxon>Ecdysozoa</taxon>
        <taxon>Arthropoda</taxon>
        <taxon>Hexapoda</taxon>
        <taxon>Insecta</taxon>
        <taxon>Pterygota</taxon>
        <taxon>Neoptera</taxon>
        <taxon>Polyneoptera</taxon>
        <taxon>Phasmatodea</taxon>
        <taxon>Verophasmatodea</taxon>
        <taxon>Anareolatae</taxon>
        <taxon>Phasmatidae</taxon>
        <taxon>Eurycanthinae</taxon>
        <taxon>Dryococelus</taxon>
    </lineage>
</organism>
<accession>A0ABQ9GH97</accession>
<evidence type="ECO:0000313" key="2">
    <source>
        <dbReference type="EMBL" id="KAJ8871402.1"/>
    </source>
</evidence>
<sequence>MNFSSPNVVETPAKLNCWCEGPGFKNRGYDWAVSVTRCSGACTFTVVLVLEFRWSFFLSVATFGIAMRRDRVFLFRNYFLPFDERTLNPEARQTRVFIGAFAVFVPQPLSSRAEGENQGEERGRRFINICPAGRIDAAPSANKELCGHLLSQPMRVIEVNMELRRNEWAGKAMRSRENPPTKGIVRHGEVSMVEHRNVRVGETGDPPENPPTSGIALHDSHSRKSGRQANPGDELTRQCRKLVDQKRSFPRCISSLLQRHNTGCQRTRQVIKEQEWERAPVQEW</sequence>
<dbReference type="EMBL" id="JARBHB010000012">
    <property type="protein sequence ID" value="KAJ8871402.1"/>
    <property type="molecule type" value="Genomic_DNA"/>
</dbReference>
<reference evidence="2 3" key="1">
    <citation type="submission" date="2023-02" db="EMBL/GenBank/DDBJ databases">
        <title>LHISI_Scaffold_Assembly.</title>
        <authorList>
            <person name="Stuart O.P."/>
            <person name="Cleave R."/>
            <person name="Magrath M.J.L."/>
            <person name="Mikheyev A.S."/>
        </authorList>
    </citation>
    <scope>NUCLEOTIDE SEQUENCE [LARGE SCALE GENOMIC DNA]</scope>
    <source>
        <strain evidence="2">Daus_M_001</strain>
        <tissue evidence="2">Leg muscle</tissue>
    </source>
</reference>
<feature type="region of interest" description="Disordered" evidence="1">
    <location>
        <begin position="198"/>
        <end position="235"/>
    </location>
</feature>
<gene>
    <name evidence="2" type="ORF">PR048_027719</name>
</gene>
<protein>
    <submittedName>
        <fullName evidence="2">Uncharacterized protein</fullName>
    </submittedName>
</protein>
<proteinExistence type="predicted"/>
<evidence type="ECO:0000256" key="1">
    <source>
        <dbReference type="SAM" id="MobiDB-lite"/>
    </source>
</evidence>
<dbReference type="Proteomes" id="UP001159363">
    <property type="component" value="Chromosome 11"/>
</dbReference>
<evidence type="ECO:0000313" key="3">
    <source>
        <dbReference type="Proteomes" id="UP001159363"/>
    </source>
</evidence>
<comment type="caution">
    <text evidence="2">The sequence shown here is derived from an EMBL/GenBank/DDBJ whole genome shotgun (WGS) entry which is preliminary data.</text>
</comment>
<keyword evidence="3" id="KW-1185">Reference proteome</keyword>